<evidence type="ECO:0000313" key="1">
    <source>
        <dbReference type="EMBL" id="KAK8194198.1"/>
    </source>
</evidence>
<sequence length="316" mass="35791">MPKNVTLPIRAAGTGMAGSNSFSIIAAMIDAADPAEMSLLQSWAKAKARILFKIEQCSVWRANNPPDWKTKKTILLSMVEDKERDIKAEIYQRAMKTAQENKIANSKSPFFSKLPAEIRNMIMSLAMFGETYLTEYNLQKALPYAESKGSDLGTSASEKDNLRLPLAHVCSQMREESFKQFVHEGELYIFMNYLYEKKDPVVLARMLDTIGKEKVEKMRRIRFHVRGMTRHGDAGHGIGVQISEQADKHRIVTLTTFMPFGDRSTIVALQRCRSGFGAYGRGECSLYDAIIHFVKSAPTIFFPRPPPWDDDDDDDY</sequence>
<dbReference type="EMBL" id="JAMKPW020000043">
    <property type="protein sequence ID" value="KAK8194198.1"/>
    <property type="molecule type" value="Genomic_DNA"/>
</dbReference>
<evidence type="ECO:0000313" key="2">
    <source>
        <dbReference type="Proteomes" id="UP001320706"/>
    </source>
</evidence>
<proteinExistence type="predicted"/>
<name>A0ACC3S779_9PEZI</name>
<accession>A0ACC3S779</accession>
<reference evidence="1" key="1">
    <citation type="submission" date="2024-02" db="EMBL/GenBank/DDBJ databases">
        <title>Metagenome Assembled Genome of Zalaria obscura JY119.</title>
        <authorList>
            <person name="Vighnesh L."/>
            <person name="Jagadeeshwari U."/>
            <person name="Venkata Ramana C."/>
            <person name="Sasikala C."/>
        </authorList>
    </citation>
    <scope>NUCLEOTIDE SEQUENCE</scope>
    <source>
        <strain evidence="1">JY119</strain>
    </source>
</reference>
<gene>
    <name evidence="1" type="ORF">M8818_007386</name>
</gene>
<protein>
    <submittedName>
        <fullName evidence="1">Uncharacterized protein</fullName>
    </submittedName>
</protein>
<organism evidence="1 2">
    <name type="scientific">Zalaria obscura</name>
    <dbReference type="NCBI Taxonomy" id="2024903"/>
    <lineage>
        <taxon>Eukaryota</taxon>
        <taxon>Fungi</taxon>
        <taxon>Dikarya</taxon>
        <taxon>Ascomycota</taxon>
        <taxon>Pezizomycotina</taxon>
        <taxon>Dothideomycetes</taxon>
        <taxon>Dothideomycetidae</taxon>
        <taxon>Dothideales</taxon>
        <taxon>Zalariaceae</taxon>
        <taxon>Zalaria</taxon>
    </lineage>
</organism>
<comment type="caution">
    <text evidence="1">The sequence shown here is derived from an EMBL/GenBank/DDBJ whole genome shotgun (WGS) entry which is preliminary data.</text>
</comment>
<keyword evidence="2" id="KW-1185">Reference proteome</keyword>
<dbReference type="Proteomes" id="UP001320706">
    <property type="component" value="Unassembled WGS sequence"/>
</dbReference>